<evidence type="ECO:0000313" key="1">
    <source>
        <dbReference type="EMBL" id="KAG5624572.1"/>
    </source>
</evidence>
<sequence length="70" mass="7943">METGLNRLVVLGGVWYVVAQCRIISVDRRNKSGITTNISLRYFTWPTALFSKRWAGSTLPFAVNANHKFL</sequence>
<keyword evidence="2" id="KW-1185">Reference proteome</keyword>
<dbReference type="Proteomes" id="UP000824120">
    <property type="component" value="Chromosome 2"/>
</dbReference>
<evidence type="ECO:0000313" key="2">
    <source>
        <dbReference type="Proteomes" id="UP000824120"/>
    </source>
</evidence>
<dbReference type="AlphaFoldDB" id="A0A9J6AJR9"/>
<comment type="caution">
    <text evidence="1">The sequence shown here is derived from an EMBL/GenBank/DDBJ whole genome shotgun (WGS) entry which is preliminary data.</text>
</comment>
<name>A0A9J6AJR9_SOLCO</name>
<reference evidence="1 2" key="1">
    <citation type="submission" date="2020-09" db="EMBL/GenBank/DDBJ databases">
        <title>De no assembly of potato wild relative species, Solanum commersonii.</title>
        <authorList>
            <person name="Cho K."/>
        </authorList>
    </citation>
    <scope>NUCLEOTIDE SEQUENCE [LARGE SCALE GENOMIC DNA]</scope>
    <source>
        <strain evidence="1">LZ3.2</strain>
        <tissue evidence="1">Leaf</tissue>
    </source>
</reference>
<accession>A0A9J6AJR9</accession>
<protein>
    <submittedName>
        <fullName evidence="1">Uncharacterized protein</fullName>
    </submittedName>
</protein>
<organism evidence="1 2">
    <name type="scientific">Solanum commersonii</name>
    <name type="common">Commerson's wild potato</name>
    <name type="synonym">Commerson's nightshade</name>
    <dbReference type="NCBI Taxonomy" id="4109"/>
    <lineage>
        <taxon>Eukaryota</taxon>
        <taxon>Viridiplantae</taxon>
        <taxon>Streptophyta</taxon>
        <taxon>Embryophyta</taxon>
        <taxon>Tracheophyta</taxon>
        <taxon>Spermatophyta</taxon>
        <taxon>Magnoliopsida</taxon>
        <taxon>eudicotyledons</taxon>
        <taxon>Gunneridae</taxon>
        <taxon>Pentapetalae</taxon>
        <taxon>asterids</taxon>
        <taxon>lamiids</taxon>
        <taxon>Solanales</taxon>
        <taxon>Solanaceae</taxon>
        <taxon>Solanoideae</taxon>
        <taxon>Solaneae</taxon>
        <taxon>Solanum</taxon>
    </lineage>
</organism>
<proteinExistence type="predicted"/>
<gene>
    <name evidence="1" type="ORF">H5410_009790</name>
</gene>
<dbReference type="EMBL" id="JACXVP010000002">
    <property type="protein sequence ID" value="KAG5624572.1"/>
    <property type="molecule type" value="Genomic_DNA"/>
</dbReference>